<gene>
    <name evidence="2" type="ORF">HHK36_030475</name>
</gene>
<organism evidence="2 3">
    <name type="scientific">Tetracentron sinense</name>
    <name type="common">Spur-leaf</name>
    <dbReference type="NCBI Taxonomy" id="13715"/>
    <lineage>
        <taxon>Eukaryota</taxon>
        <taxon>Viridiplantae</taxon>
        <taxon>Streptophyta</taxon>
        <taxon>Embryophyta</taxon>
        <taxon>Tracheophyta</taxon>
        <taxon>Spermatophyta</taxon>
        <taxon>Magnoliopsida</taxon>
        <taxon>Trochodendrales</taxon>
        <taxon>Trochodendraceae</taxon>
        <taxon>Tetracentron</taxon>
    </lineage>
</organism>
<reference evidence="2 3" key="1">
    <citation type="submission" date="2020-04" db="EMBL/GenBank/DDBJ databases">
        <title>Plant Genome Project.</title>
        <authorList>
            <person name="Zhang R.-G."/>
        </authorList>
    </citation>
    <scope>NUCLEOTIDE SEQUENCE [LARGE SCALE GENOMIC DNA]</scope>
    <source>
        <strain evidence="2">YNK0</strain>
        <tissue evidence="2">Leaf</tissue>
    </source>
</reference>
<name>A0A834YBR9_TETSI</name>
<dbReference type="OrthoDB" id="8063676at2759"/>
<evidence type="ECO:0000256" key="1">
    <source>
        <dbReference type="SAM" id="MobiDB-lite"/>
    </source>
</evidence>
<proteinExistence type="predicted"/>
<accession>A0A834YBR9</accession>
<sequence>MTSGNGLVGMWDSRRGRASTENARDRGRERWREHNISGAAGRFLRGEMETTKLAHNGFVPVALAEDNYENWEACLKSYLLGEDLWDIVNGTEFEPNATQVELKTWKMKNAKALHAIQMSCGPQTLSHINKFDSAKDAWDHLASTHVPPSEEKSLMGQGLIYEEWVRIHGCGLAAKVYNRRSDGVADNDDADREHS</sequence>
<evidence type="ECO:0000313" key="3">
    <source>
        <dbReference type="Proteomes" id="UP000655225"/>
    </source>
</evidence>
<dbReference type="Pfam" id="PF14223">
    <property type="entry name" value="Retrotran_gag_2"/>
    <property type="match status" value="1"/>
</dbReference>
<dbReference type="Proteomes" id="UP000655225">
    <property type="component" value="Unassembled WGS sequence"/>
</dbReference>
<protein>
    <recommendedName>
        <fullName evidence="4">DUF4219 domain-containing protein</fullName>
    </recommendedName>
</protein>
<comment type="caution">
    <text evidence="2">The sequence shown here is derived from an EMBL/GenBank/DDBJ whole genome shotgun (WGS) entry which is preliminary data.</text>
</comment>
<evidence type="ECO:0008006" key="4">
    <source>
        <dbReference type="Google" id="ProtNLM"/>
    </source>
</evidence>
<keyword evidence="3" id="KW-1185">Reference proteome</keyword>
<feature type="region of interest" description="Disordered" evidence="1">
    <location>
        <begin position="1"/>
        <end position="29"/>
    </location>
</feature>
<dbReference type="AlphaFoldDB" id="A0A834YBR9"/>
<evidence type="ECO:0000313" key="2">
    <source>
        <dbReference type="EMBL" id="KAF8377102.1"/>
    </source>
</evidence>
<dbReference type="EMBL" id="JABCRI010000024">
    <property type="protein sequence ID" value="KAF8377102.1"/>
    <property type="molecule type" value="Genomic_DNA"/>
</dbReference>